<evidence type="ECO:0000313" key="2">
    <source>
        <dbReference type="EMBL" id="GBN40976.1"/>
    </source>
</evidence>
<proteinExistence type="predicted"/>
<evidence type="ECO:0000256" key="1">
    <source>
        <dbReference type="SAM" id="MobiDB-lite"/>
    </source>
</evidence>
<feature type="region of interest" description="Disordered" evidence="1">
    <location>
        <begin position="105"/>
        <end position="140"/>
    </location>
</feature>
<protein>
    <submittedName>
        <fullName evidence="2">Uncharacterized protein</fullName>
    </submittedName>
</protein>
<dbReference type="EMBL" id="BGPR01009582">
    <property type="protein sequence ID" value="GBN40976.1"/>
    <property type="molecule type" value="Genomic_DNA"/>
</dbReference>
<keyword evidence="3" id="KW-1185">Reference proteome</keyword>
<organism evidence="2 3">
    <name type="scientific">Araneus ventricosus</name>
    <name type="common">Orbweaver spider</name>
    <name type="synonym">Epeira ventricosa</name>
    <dbReference type="NCBI Taxonomy" id="182803"/>
    <lineage>
        <taxon>Eukaryota</taxon>
        <taxon>Metazoa</taxon>
        <taxon>Ecdysozoa</taxon>
        <taxon>Arthropoda</taxon>
        <taxon>Chelicerata</taxon>
        <taxon>Arachnida</taxon>
        <taxon>Araneae</taxon>
        <taxon>Araneomorphae</taxon>
        <taxon>Entelegynae</taxon>
        <taxon>Araneoidea</taxon>
        <taxon>Araneidae</taxon>
        <taxon>Araneus</taxon>
    </lineage>
</organism>
<dbReference type="AlphaFoldDB" id="A0A4Y2NT86"/>
<gene>
    <name evidence="2" type="ORF">AVEN_805_1</name>
</gene>
<dbReference type="Proteomes" id="UP000499080">
    <property type="component" value="Unassembled WGS sequence"/>
</dbReference>
<evidence type="ECO:0000313" key="3">
    <source>
        <dbReference type="Proteomes" id="UP000499080"/>
    </source>
</evidence>
<accession>A0A4Y2NT86</accession>
<feature type="compositionally biased region" description="Low complexity" evidence="1">
    <location>
        <begin position="117"/>
        <end position="131"/>
    </location>
</feature>
<sequence length="204" mass="22921">MTKKKNKDNNKKNKYLLEWGTSLRKAIKTNAKAMKSKQSKQNPSSLSETISKIGTHLRTRLEGGQRTVRRSISYLANDSETLFHSEDAETHSRELSVPAFPARLKRRQHAARDHPTSARASSPSVLLSPPAQGKTPAPVSNGMTQILARIRHFCPPPSQNFLGRGEAAGEEERRRGRVSETFLRSLSPISERSKRFLKNRLLLV</sequence>
<comment type="caution">
    <text evidence="2">The sequence shown here is derived from an EMBL/GenBank/DDBJ whole genome shotgun (WGS) entry which is preliminary data.</text>
</comment>
<reference evidence="2 3" key="1">
    <citation type="journal article" date="2019" name="Sci. Rep.">
        <title>Orb-weaving spider Araneus ventricosus genome elucidates the spidroin gene catalogue.</title>
        <authorList>
            <person name="Kono N."/>
            <person name="Nakamura H."/>
            <person name="Ohtoshi R."/>
            <person name="Moran D.A.P."/>
            <person name="Shinohara A."/>
            <person name="Yoshida Y."/>
            <person name="Fujiwara M."/>
            <person name="Mori M."/>
            <person name="Tomita M."/>
            <person name="Arakawa K."/>
        </authorList>
    </citation>
    <scope>NUCLEOTIDE SEQUENCE [LARGE SCALE GENOMIC DNA]</scope>
</reference>
<feature type="region of interest" description="Disordered" evidence="1">
    <location>
        <begin position="158"/>
        <end position="177"/>
    </location>
</feature>
<name>A0A4Y2NT86_ARAVE</name>